<dbReference type="FunFam" id="3.40.50.300:FF:000582">
    <property type="entry name" value="Midasin"/>
    <property type="match status" value="1"/>
</dbReference>
<feature type="domain" description="ATPase dynein-related AAA" evidence="3">
    <location>
        <begin position="257"/>
        <end position="359"/>
    </location>
</feature>
<dbReference type="GO" id="GO:0030687">
    <property type="term" value="C:preribosome, large subunit precursor"/>
    <property type="evidence" value="ECO:0007669"/>
    <property type="project" value="TreeGrafter"/>
</dbReference>
<dbReference type="Gene3D" id="3.40.50.300">
    <property type="entry name" value="P-loop containing nucleotide triphosphate hydrolases"/>
    <property type="match status" value="1"/>
</dbReference>
<name>A0A7R9P456_TIMCA</name>
<accession>A0A7R9P456</accession>
<dbReference type="GO" id="GO:0005634">
    <property type="term" value="C:nucleus"/>
    <property type="evidence" value="ECO:0007669"/>
    <property type="project" value="TreeGrafter"/>
</dbReference>
<reference evidence="4" key="1">
    <citation type="submission" date="2020-11" db="EMBL/GenBank/DDBJ databases">
        <authorList>
            <person name="Tran Van P."/>
        </authorList>
    </citation>
    <scope>NUCLEOTIDE SEQUENCE</scope>
</reference>
<keyword evidence="1" id="KW-0547">Nucleotide-binding</keyword>
<proteinExistence type="predicted"/>
<dbReference type="GO" id="GO:0000055">
    <property type="term" value="P:ribosomal large subunit export from nucleus"/>
    <property type="evidence" value="ECO:0007669"/>
    <property type="project" value="TreeGrafter"/>
</dbReference>
<protein>
    <submittedName>
        <fullName evidence="4">(California timema) hypothetical protein</fullName>
    </submittedName>
</protein>
<sequence length="565" mass="63240">MLTKLRGNEADVRAALMTITQALCVDTHTFQIVNTLNFILPELLGLLSNLQTNDNLLHIKERCVFVTLANVAMYHPDGLPFCLKYFTEGRVLDLTWKDDKYFEKSRNQLVSSGIWWLSPSPNERIIFACHSFPTWFYFRLAAQCLAIVTNASSFHCSSYVSKFIPHREICDCEMLWDREWSTKKDRCYSEAKIISTPSYLNYVGKPSFFTHSVVVGGICLPVVRQGTQANYPPLVLLESTLSALRNMAVCVASGRAVCLTGPVGVGKTSLVEHLADLTGRDSTMFSKVHLSEQTDGKLLIGTHCLDKMGEFVFIPGMLTKAIANGHWILLEDVDTAPSDVLAVIASILENKEVHVPGITSIKISPGFQLFITRRTSSNCMKHSVSMFNHCRDIKINRLDEHDLRKLVSQKELIRQVDFDKECHRQYIAQFGAWKPPAKSSIQSLEKKLETTGTVHEGGRPKLLLQRCRVWCALSWPRFIGPIVFHTTVQDGATNQPPVPAWLKYFPSLKLVISKGLGNQGRLTLPAGFIPMGHANGESEWQQTTGSHETARKHSAGNGGCDLMCW</sequence>
<dbReference type="Pfam" id="PF07728">
    <property type="entry name" value="AAA_5"/>
    <property type="match status" value="1"/>
</dbReference>
<dbReference type="CDD" id="cd00009">
    <property type="entry name" value="AAA"/>
    <property type="match status" value="1"/>
</dbReference>
<dbReference type="EMBL" id="OE179494">
    <property type="protein sequence ID" value="CAD7568943.1"/>
    <property type="molecule type" value="Genomic_DNA"/>
</dbReference>
<evidence type="ECO:0000256" key="2">
    <source>
        <dbReference type="ARBA" id="ARBA00022840"/>
    </source>
</evidence>
<dbReference type="PANTHER" id="PTHR48103">
    <property type="entry name" value="MIDASIN-RELATED"/>
    <property type="match status" value="1"/>
</dbReference>
<dbReference type="PANTHER" id="PTHR48103:SF2">
    <property type="entry name" value="MIDASIN"/>
    <property type="match status" value="1"/>
</dbReference>
<dbReference type="SUPFAM" id="SSF52540">
    <property type="entry name" value="P-loop containing nucleoside triphosphate hydrolases"/>
    <property type="match status" value="1"/>
</dbReference>
<dbReference type="AlphaFoldDB" id="A0A7R9P456"/>
<dbReference type="GO" id="GO:0000027">
    <property type="term" value="P:ribosomal large subunit assembly"/>
    <property type="evidence" value="ECO:0007669"/>
    <property type="project" value="TreeGrafter"/>
</dbReference>
<evidence type="ECO:0000313" key="4">
    <source>
        <dbReference type="EMBL" id="CAD7568943.1"/>
    </source>
</evidence>
<dbReference type="GO" id="GO:0016887">
    <property type="term" value="F:ATP hydrolysis activity"/>
    <property type="evidence" value="ECO:0007669"/>
    <property type="project" value="InterPro"/>
</dbReference>
<dbReference type="InterPro" id="IPR027417">
    <property type="entry name" value="P-loop_NTPase"/>
</dbReference>
<dbReference type="InterPro" id="IPR011704">
    <property type="entry name" value="ATPase_dyneun-rel_AAA"/>
</dbReference>
<gene>
    <name evidence="4" type="ORF">TCMB3V08_LOCUS1693</name>
</gene>
<evidence type="ECO:0000256" key="1">
    <source>
        <dbReference type="ARBA" id="ARBA00022741"/>
    </source>
</evidence>
<dbReference type="GO" id="GO:0005524">
    <property type="term" value="F:ATP binding"/>
    <property type="evidence" value="ECO:0007669"/>
    <property type="project" value="UniProtKB-KW"/>
</dbReference>
<keyword evidence="2" id="KW-0067">ATP-binding</keyword>
<organism evidence="4">
    <name type="scientific">Timema californicum</name>
    <name type="common">California timema</name>
    <name type="synonym">Walking stick</name>
    <dbReference type="NCBI Taxonomy" id="61474"/>
    <lineage>
        <taxon>Eukaryota</taxon>
        <taxon>Metazoa</taxon>
        <taxon>Ecdysozoa</taxon>
        <taxon>Arthropoda</taxon>
        <taxon>Hexapoda</taxon>
        <taxon>Insecta</taxon>
        <taxon>Pterygota</taxon>
        <taxon>Neoptera</taxon>
        <taxon>Polyneoptera</taxon>
        <taxon>Phasmatodea</taxon>
        <taxon>Timematodea</taxon>
        <taxon>Timematoidea</taxon>
        <taxon>Timematidae</taxon>
        <taxon>Timema</taxon>
    </lineage>
</organism>
<evidence type="ECO:0000259" key="3">
    <source>
        <dbReference type="Pfam" id="PF07728"/>
    </source>
</evidence>